<keyword evidence="1" id="KW-0732">Signal</keyword>
<dbReference type="WBParaSite" id="PSU_v2.g18805.t1">
    <property type="protein sequence ID" value="PSU_v2.g18805.t1"/>
    <property type="gene ID" value="PSU_v2.g18805"/>
</dbReference>
<organism evidence="2 3">
    <name type="scientific">Panagrolaimus superbus</name>
    <dbReference type="NCBI Taxonomy" id="310955"/>
    <lineage>
        <taxon>Eukaryota</taxon>
        <taxon>Metazoa</taxon>
        <taxon>Ecdysozoa</taxon>
        <taxon>Nematoda</taxon>
        <taxon>Chromadorea</taxon>
        <taxon>Rhabditida</taxon>
        <taxon>Tylenchina</taxon>
        <taxon>Panagrolaimomorpha</taxon>
        <taxon>Panagrolaimoidea</taxon>
        <taxon>Panagrolaimidae</taxon>
        <taxon>Panagrolaimus</taxon>
    </lineage>
</organism>
<dbReference type="Pfam" id="PF01684">
    <property type="entry name" value="ET"/>
    <property type="match status" value="1"/>
</dbReference>
<sequence>MKKLIFVLILFFSIISPIFCDSTNVKCFVGFAAGNHDPYVTGDELDCDGSCANLTLNVYNTAMSIFFCDSENLCDKLIESQNACKFVIIGLSMCCCRNETYCNIKNTFNYPLQQLPLKYLDIIQNVMEIAQILA</sequence>
<protein>
    <submittedName>
        <fullName evidence="3">Uncharacterized protein</fullName>
    </submittedName>
</protein>
<name>A0A914YEV9_9BILA</name>
<dbReference type="AlphaFoldDB" id="A0A914YEV9"/>
<accession>A0A914YEV9</accession>
<dbReference type="InterPro" id="IPR002603">
    <property type="entry name" value="ET_repeat"/>
</dbReference>
<evidence type="ECO:0000313" key="2">
    <source>
        <dbReference type="Proteomes" id="UP000887577"/>
    </source>
</evidence>
<evidence type="ECO:0000256" key="1">
    <source>
        <dbReference type="SAM" id="SignalP"/>
    </source>
</evidence>
<proteinExistence type="predicted"/>
<keyword evidence="2" id="KW-1185">Reference proteome</keyword>
<dbReference type="Proteomes" id="UP000887577">
    <property type="component" value="Unplaced"/>
</dbReference>
<reference evidence="3" key="1">
    <citation type="submission" date="2022-11" db="UniProtKB">
        <authorList>
            <consortium name="WormBaseParasite"/>
        </authorList>
    </citation>
    <scope>IDENTIFICATION</scope>
</reference>
<feature type="chain" id="PRO_5038054209" evidence="1">
    <location>
        <begin position="21"/>
        <end position="134"/>
    </location>
</feature>
<evidence type="ECO:0000313" key="3">
    <source>
        <dbReference type="WBParaSite" id="PSU_v2.g18805.t1"/>
    </source>
</evidence>
<feature type="signal peptide" evidence="1">
    <location>
        <begin position="1"/>
        <end position="20"/>
    </location>
</feature>